<dbReference type="GO" id="GO:0030976">
    <property type="term" value="F:thiamine pyrophosphate binding"/>
    <property type="evidence" value="ECO:0007669"/>
    <property type="project" value="InterPro"/>
</dbReference>
<evidence type="ECO:0000259" key="1">
    <source>
        <dbReference type="Pfam" id="PF02775"/>
    </source>
</evidence>
<organism evidence="2">
    <name type="scientific">hydrocarbon metagenome</name>
    <dbReference type="NCBI Taxonomy" id="938273"/>
    <lineage>
        <taxon>unclassified sequences</taxon>
        <taxon>metagenomes</taxon>
        <taxon>ecological metagenomes</taxon>
    </lineage>
</organism>
<comment type="caution">
    <text evidence="2">The sequence shown here is derived from an EMBL/GenBank/DDBJ whole genome shotgun (WGS) entry which is preliminary data.</text>
</comment>
<reference evidence="2" key="1">
    <citation type="journal article" date="2015" name="Proc. Natl. Acad. Sci. U.S.A.">
        <title>Networks of energetic and metabolic interactions define dynamics in microbial communities.</title>
        <authorList>
            <person name="Embree M."/>
            <person name="Liu J.K."/>
            <person name="Al-Bassam M.M."/>
            <person name="Zengler K."/>
        </authorList>
    </citation>
    <scope>NUCLEOTIDE SEQUENCE</scope>
</reference>
<dbReference type="GO" id="GO:0003824">
    <property type="term" value="F:catalytic activity"/>
    <property type="evidence" value="ECO:0007669"/>
    <property type="project" value="InterPro"/>
</dbReference>
<protein>
    <recommendedName>
        <fullName evidence="1">Thiamine pyrophosphate enzyme TPP-binding domain-containing protein</fullName>
    </recommendedName>
</protein>
<accession>A0A0W8FY02</accession>
<evidence type="ECO:0000313" key="2">
    <source>
        <dbReference type="EMBL" id="KUG25734.1"/>
    </source>
</evidence>
<dbReference type="InterPro" id="IPR011766">
    <property type="entry name" value="TPP_enzyme_TPP-bd"/>
</dbReference>
<dbReference type="AlphaFoldDB" id="A0A0W8FY02"/>
<gene>
    <name evidence="2" type="ORF">ASZ90_004433</name>
</gene>
<proteinExistence type="predicted"/>
<dbReference type="SUPFAM" id="SSF52518">
    <property type="entry name" value="Thiamin diphosphate-binding fold (THDP-binding)"/>
    <property type="match status" value="1"/>
</dbReference>
<dbReference type="InterPro" id="IPR029061">
    <property type="entry name" value="THDP-binding"/>
</dbReference>
<feature type="domain" description="Thiamine pyrophosphate enzyme TPP-binding" evidence="1">
    <location>
        <begin position="66"/>
        <end position="138"/>
    </location>
</feature>
<dbReference type="Gene3D" id="3.40.50.970">
    <property type="match status" value="1"/>
</dbReference>
<sequence length="187" mass="20589">MFAAKKFEGDRSILKKPVLPNIPKDLPEKYLESAYKYIPFFEIFKSVKRNITTGDTSISSSFAFPPYNAIDIVTYIGGSIPLAIGAYLAGNKNVWALTGDFGFLSAGQLGLMEAVNRQVPIKVVIFNNKSAAATGGQKIDKKLMLRVLAGYDQFLSHISSPSDPFEIESVLKEVNDSNELKIVVIDY</sequence>
<name>A0A0W8FY02_9ZZZZ</name>
<dbReference type="Pfam" id="PF02775">
    <property type="entry name" value="TPP_enzyme_C"/>
    <property type="match status" value="1"/>
</dbReference>
<dbReference type="EMBL" id="LNQE01000612">
    <property type="protein sequence ID" value="KUG25734.1"/>
    <property type="molecule type" value="Genomic_DNA"/>
</dbReference>